<organism evidence="2 3">
    <name type="scientific">Oryzias melastigma</name>
    <name type="common">Marine medaka</name>
    <dbReference type="NCBI Taxonomy" id="30732"/>
    <lineage>
        <taxon>Eukaryota</taxon>
        <taxon>Metazoa</taxon>
        <taxon>Chordata</taxon>
        <taxon>Craniata</taxon>
        <taxon>Vertebrata</taxon>
        <taxon>Euteleostomi</taxon>
        <taxon>Actinopterygii</taxon>
        <taxon>Neopterygii</taxon>
        <taxon>Teleostei</taxon>
        <taxon>Neoteleostei</taxon>
        <taxon>Acanthomorphata</taxon>
        <taxon>Ovalentaria</taxon>
        <taxon>Atherinomorphae</taxon>
        <taxon>Beloniformes</taxon>
        <taxon>Adrianichthyidae</taxon>
        <taxon>Oryziinae</taxon>
        <taxon>Oryzias</taxon>
    </lineage>
</organism>
<feature type="compositionally biased region" description="Basic and acidic residues" evidence="1">
    <location>
        <begin position="131"/>
        <end position="144"/>
    </location>
</feature>
<name>A0A834CTR9_ORYME</name>
<protein>
    <submittedName>
        <fullName evidence="2">Uncharacterized protein</fullName>
    </submittedName>
</protein>
<dbReference type="Proteomes" id="UP000646548">
    <property type="component" value="Unassembled WGS sequence"/>
</dbReference>
<accession>A0A834CTR9</accession>
<comment type="caution">
    <text evidence="2">The sequence shown here is derived from an EMBL/GenBank/DDBJ whole genome shotgun (WGS) entry which is preliminary data.</text>
</comment>
<feature type="region of interest" description="Disordered" evidence="1">
    <location>
        <begin position="131"/>
        <end position="153"/>
    </location>
</feature>
<dbReference type="AlphaFoldDB" id="A0A834CTR9"/>
<sequence>METHHRQEKTRLHHGTGLSCWTASLNKKMPQTATVKFSAEYEADLANWSGPHIIGGLEVEIRQFVCPKTEEDIKDEKAAATEKPRPVRSMGLGYILEDPQCFQFEAGDGLPLRPVYRLELCEPEGAERIFPEPARADLTNEQHQRAATPATGT</sequence>
<evidence type="ECO:0000256" key="1">
    <source>
        <dbReference type="SAM" id="MobiDB-lite"/>
    </source>
</evidence>
<reference evidence="2" key="1">
    <citation type="journal article" name="BMC Genomics">
        <title>Long-read sequencing and de novo genome assembly of marine medaka (Oryzias melastigma).</title>
        <authorList>
            <person name="Liang P."/>
            <person name="Saqib H.S.A."/>
            <person name="Ni X."/>
            <person name="Shen Y."/>
        </authorList>
    </citation>
    <scope>NUCLEOTIDE SEQUENCE</scope>
    <source>
        <strain evidence="2">Bigg-433</strain>
    </source>
</reference>
<gene>
    <name evidence="2" type="ORF">FQA47_009974</name>
</gene>
<evidence type="ECO:0000313" key="3">
    <source>
        <dbReference type="Proteomes" id="UP000646548"/>
    </source>
</evidence>
<dbReference type="EMBL" id="WKFB01000187">
    <property type="protein sequence ID" value="KAF6732551.1"/>
    <property type="molecule type" value="Genomic_DNA"/>
</dbReference>
<proteinExistence type="predicted"/>
<evidence type="ECO:0000313" key="2">
    <source>
        <dbReference type="EMBL" id="KAF6732551.1"/>
    </source>
</evidence>